<reference evidence="3" key="2">
    <citation type="submission" date="2008-08" db="EMBL/GenBank/DDBJ databases">
        <authorList>
            <consortium name="Diatom Consortium"/>
            <person name="Grigoriev I."/>
            <person name="Grimwood J."/>
            <person name="Kuo A."/>
            <person name="Otillar R.P."/>
            <person name="Salamov A."/>
            <person name="Detter J.C."/>
            <person name="Lindquist E."/>
            <person name="Shapiro H."/>
            <person name="Lucas S."/>
            <person name="Glavina del Rio T."/>
            <person name="Pitluck S."/>
            <person name="Rokhsar D."/>
            <person name="Bowler C."/>
        </authorList>
    </citation>
    <scope>GENOME REANNOTATION</scope>
    <source>
        <strain evidence="3">CCAP 1055/1</strain>
    </source>
</reference>
<dbReference type="InterPro" id="IPR035925">
    <property type="entry name" value="BSD_dom_sf"/>
</dbReference>
<dbReference type="Gene3D" id="1.10.3970.10">
    <property type="entry name" value="BSD domain"/>
    <property type="match status" value="1"/>
</dbReference>
<keyword evidence="3" id="KW-1185">Reference proteome</keyword>
<dbReference type="Proteomes" id="UP000000759">
    <property type="component" value="Chromosome 3"/>
</dbReference>
<dbReference type="KEGG" id="pti:PHATR_43892"/>
<proteinExistence type="predicted"/>
<protein>
    <recommendedName>
        <fullName evidence="4">BSD domain-containing protein</fullName>
    </recommendedName>
</protein>
<evidence type="ECO:0000313" key="3">
    <source>
        <dbReference type="Proteomes" id="UP000000759"/>
    </source>
</evidence>
<dbReference type="GeneID" id="7204347"/>
<evidence type="ECO:0000256" key="1">
    <source>
        <dbReference type="SAM" id="MobiDB-lite"/>
    </source>
</evidence>
<dbReference type="RefSeq" id="XP_002186327.1">
    <property type="nucleotide sequence ID" value="XM_002186291.1"/>
</dbReference>
<feature type="compositionally biased region" description="Polar residues" evidence="1">
    <location>
        <begin position="19"/>
        <end position="42"/>
    </location>
</feature>
<accession>B5Y4P3</accession>
<dbReference type="HOGENOM" id="CLU_1024732_0_0_1"/>
<dbReference type="PaxDb" id="2850-Phatr43892"/>
<dbReference type="AlphaFoldDB" id="B5Y4P3"/>
<gene>
    <name evidence="2" type="ORF">PHATR_43892</name>
</gene>
<dbReference type="InParanoid" id="B5Y4P3"/>
<name>B5Y4P3_PHATC</name>
<sequence>MRASTGLSESAQSALIMASSTEGKNEDLQSSEATYPTETGSISEEENSGWFGGIGADFRTIACTLKETAGGVASFVHRSAVAVATEIAELEKDGEGNDLCEHHGDRVLPLPWEIISDTSSTEEDLELKEAIFTLSISEGTFRHPFSTKDLEEVGREVKFVLDEPRIHLIRRLLEFDDNLATMHARLSGRSDVREIIFWRNYFHHCEETRGTHLAQYGDLLSVQSQNSLVGADNDSQQGDDSSYYCVPTPPRSMNSTGFRSVDSMVFIDDTDT</sequence>
<organism evidence="2 3">
    <name type="scientific">Phaeodactylum tricornutum (strain CCAP 1055/1)</name>
    <dbReference type="NCBI Taxonomy" id="556484"/>
    <lineage>
        <taxon>Eukaryota</taxon>
        <taxon>Sar</taxon>
        <taxon>Stramenopiles</taxon>
        <taxon>Ochrophyta</taxon>
        <taxon>Bacillariophyta</taxon>
        <taxon>Bacillariophyceae</taxon>
        <taxon>Bacillariophycidae</taxon>
        <taxon>Naviculales</taxon>
        <taxon>Phaeodactylaceae</taxon>
        <taxon>Phaeodactylum</taxon>
    </lineage>
</organism>
<feature type="region of interest" description="Disordered" evidence="1">
    <location>
        <begin position="19"/>
        <end position="47"/>
    </location>
</feature>
<evidence type="ECO:0000313" key="2">
    <source>
        <dbReference type="EMBL" id="ACI65797.1"/>
    </source>
</evidence>
<evidence type="ECO:0008006" key="4">
    <source>
        <dbReference type="Google" id="ProtNLM"/>
    </source>
</evidence>
<dbReference type="EMBL" id="CP001142">
    <property type="protein sequence ID" value="ACI65797.1"/>
    <property type="molecule type" value="Genomic_DNA"/>
</dbReference>
<reference evidence="2 3" key="1">
    <citation type="journal article" date="2008" name="Nature">
        <title>The Phaeodactylum genome reveals the evolutionary history of diatom genomes.</title>
        <authorList>
            <person name="Bowler C."/>
            <person name="Allen A.E."/>
            <person name="Badger J.H."/>
            <person name="Grimwood J."/>
            <person name="Jabbari K."/>
            <person name="Kuo A."/>
            <person name="Maheswari U."/>
            <person name="Martens C."/>
            <person name="Maumus F."/>
            <person name="Otillar R.P."/>
            <person name="Rayko E."/>
            <person name="Salamov A."/>
            <person name="Vandepoele K."/>
            <person name="Beszteri B."/>
            <person name="Gruber A."/>
            <person name="Heijde M."/>
            <person name="Katinka M."/>
            <person name="Mock T."/>
            <person name="Valentin K."/>
            <person name="Verret F."/>
            <person name="Berges J.A."/>
            <person name="Brownlee C."/>
            <person name="Cadoret J.P."/>
            <person name="Chiovitti A."/>
            <person name="Choi C.J."/>
            <person name="Coesel S."/>
            <person name="De Martino A."/>
            <person name="Detter J.C."/>
            <person name="Durkin C."/>
            <person name="Falciatore A."/>
            <person name="Fournet J."/>
            <person name="Haruta M."/>
            <person name="Huysman M.J."/>
            <person name="Jenkins B.D."/>
            <person name="Jiroutova K."/>
            <person name="Jorgensen R.E."/>
            <person name="Joubert Y."/>
            <person name="Kaplan A."/>
            <person name="Kroger N."/>
            <person name="Kroth P.G."/>
            <person name="La Roche J."/>
            <person name="Lindquist E."/>
            <person name="Lommer M."/>
            <person name="Martin-Jezequel V."/>
            <person name="Lopez P.J."/>
            <person name="Lucas S."/>
            <person name="Mangogna M."/>
            <person name="McGinnis K."/>
            <person name="Medlin L.K."/>
            <person name="Montsant A."/>
            <person name="Oudot-Le Secq M.P."/>
            <person name="Napoli C."/>
            <person name="Obornik M."/>
            <person name="Parker M.S."/>
            <person name="Petit J.L."/>
            <person name="Porcel B.M."/>
            <person name="Poulsen N."/>
            <person name="Robison M."/>
            <person name="Rychlewski L."/>
            <person name="Rynearson T.A."/>
            <person name="Schmutz J."/>
            <person name="Shapiro H."/>
            <person name="Siaut M."/>
            <person name="Stanley M."/>
            <person name="Sussman M.R."/>
            <person name="Taylor A.R."/>
            <person name="Vardi A."/>
            <person name="von Dassow P."/>
            <person name="Vyverman W."/>
            <person name="Willis A."/>
            <person name="Wyrwicz L.S."/>
            <person name="Rokhsar D.S."/>
            <person name="Weissenbach J."/>
            <person name="Armbrust E.V."/>
            <person name="Green B.R."/>
            <person name="Van de Peer Y."/>
            <person name="Grigoriev I.V."/>
        </authorList>
    </citation>
    <scope>NUCLEOTIDE SEQUENCE [LARGE SCALE GENOMIC DNA]</scope>
    <source>
        <strain evidence="2 3">CCAP 1055/1</strain>
    </source>
</reference>
<dbReference type="OrthoDB" id="47923at2759"/>